<dbReference type="AlphaFoldDB" id="A0A975AKJ5"/>
<dbReference type="InterPro" id="IPR021247">
    <property type="entry name" value="DUF2785"/>
</dbReference>
<feature type="signal peptide" evidence="1">
    <location>
        <begin position="1"/>
        <end position="29"/>
    </location>
</feature>
<accession>A0A975AKJ5</accession>
<protein>
    <submittedName>
        <fullName evidence="2">DUF2785 domain-containing protein</fullName>
    </submittedName>
</protein>
<name>A0A975AKJ5_9GAMM</name>
<evidence type="ECO:0000256" key="1">
    <source>
        <dbReference type="SAM" id="SignalP"/>
    </source>
</evidence>
<organism evidence="2 3">
    <name type="scientific">Shewanella cyperi</name>
    <dbReference type="NCBI Taxonomy" id="2814292"/>
    <lineage>
        <taxon>Bacteria</taxon>
        <taxon>Pseudomonadati</taxon>
        <taxon>Pseudomonadota</taxon>
        <taxon>Gammaproteobacteria</taxon>
        <taxon>Alteromonadales</taxon>
        <taxon>Shewanellaceae</taxon>
        <taxon>Shewanella</taxon>
    </lineage>
</organism>
<dbReference type="Proteomes" id="UP000663281">
    <property type="component" value="Chromosome"/>
</dbReference>
<evidence type="ECO:0000313" key="3">
    <source>
        <dbReference type="Proteomes" id="UP000663281"/>
    </source>
</evidence>
<keyword evidence="1" id="KW-0732">Signal</keyword>
<gene>
    <name evidence="2" type="ORF">JYB88_13730</name>
</gene>
<dbReference type="RefSeq" id="WP_207324465.1">
    <property type="nucleotide sequence ID" value="NZ_CP071504.1"/>
</dbReference>
<dbReference type="Pfam" id="PF10978">
    <property type="entry name" value="DUF2785"/>
    <property type="match status" value="1"/>
</dbReference>
<proteinExistence type="predicted"/>
<reference evidence="2 3" key="1">
    <citation type="submission" date="2021-03" db="EMBL/GenBank/DDBJ databases">
        <title>Novel species identification of genus Shewanella.</title>
        <authorList>
            <person name="Liu G."/>
            <person name="Zhang Q."/>
        </authorList>
    </citation>
    <scope>NUCLEOTIDE SEQUENCE [LARGE SCALE GENOMIC DNA]</scope>
    <source>
        <strain evidence="2 3">FJAT-53726</strain>
    </source>
</reference>
<dbReference type="EMBL" id="CP071504">
    <property type="protein sequence ID" value="QSX29268.1"/>
    <property type="molecule type" value="Genomic_DNA"/>
</dbReference>
<dbReference type="KEGG" id="scyp:JYB88_13730"/>
<evidence type="ECO:0000313" key="2">
    <source>
        <dbReference type="EMBL" id="QSX29268.1"/>
    </source>
</evidence>
<feature type="chain" id="PRO_5037746957" evidence="1">
    <location>
        <begin position="30"/>
        <end position="321"/>
    </location>
</feature>
<keyword evidence="3" id="KW-1185">Reference proteome</keyword>
<sequence length="321" mass="34935">MSLKSGNSSSWLLGVCVCAGIVIASGAKAADAQLNTQLQASTAQSCTDSNWTKPLLLQLARKGFEVADAERDALAERLAACLAEADPELRDGIGFTGLSHWLRAGALSEGRIRSLYINLSQDVSSGKNSSSGVYLPFAVLTLSELARVDRVKPYLTDNQRGQLVTLATSHMHGISDYRGFDDAMGWRHQVAHAADLLLQLGLNPALDGVAIQALVNAIDNQISPKGHFYIFGEPERLARPVLYAMLREDIPEAFWREKISIWTKPVHIEGWEPAFSSSKGLAERHNRRAFLGALLLAMSASQNTSLQTLTPLVRDAFNQLP</sequence>